<dbReference type="Proteomes" id="UP000237632">
    <property type="component" value="Unassembled WGS sequence"/>
</dbReference>
<dbReference type="AlphaFoldDB" id="A0AA45BCC5"/>
<gene>
    <name evidence="1" type="ORF">C6T65_21140</name>
</gene>
<comment type="caution">
    <text evidence="1">The sequence shown here is derived from an EMBL/GenBank/DDBJ whole genome shotgun (WGS) entry which is preliminary data.</text>
</comment>
<dbReference type="Pfam" id="PF06864">
    <property type="entry name" value="PAP_PilO"/>
    <property type="match status" value="1"/>
</dbReference>
<dbReference type="EMBL" id="PVHK01000156">
    <property type="protein sequence ID" value="PRH40438.1"/>
    <property type="molecule type" value="Genomic_DNA"/>
</dbReference>
<protein>
    <submittedName>
        <fullName evidence="1">Uncharacterized protein</fullName>
    </submittedName>
</protein>
<sequence>MLETISLPEVRKPFVIGLIWRYEEHAPSLGVLRKLAESDGDWGIVRKSAHGVVQVGQGEPIPGRKAGEFRSLAATIADAHPQPWVGRYALDDGREWLVAVHDEHGILPDGDRVGTPEEIDEAIHGFGSESEWNQVSGGIDDLVDLVRGARKTPALQDLTVGPWRRWGVPAACLSLVAVVGAVGAIMHARQVRLDEQERTASIRAFNQRQAAAAQAARAASPWAHDAGANTVIRTCGDRWDSQHFERDGWLISSWNCEAHAGKVSVNVGWNRAGGLAANAPGSLEDGGEHSVENIDGPSLPAAAAGNAQIESEARRAIWTFAQRYGLKLVLTGGGMPKLPGSSVADDAAPMWGVTTVTFETSAPPWTLGADFDEVPALRVHSISFDLQKQMWRIEADMYHSIHAVTAGTKARK</sequence>
<reference evidence="1 2" key="1">
    <citation type="submission" date="2018-03" db="EMBL/GenBank/DDBJ databases">
        <authorList>
            <person name="Nguyen K."/>
            <person name="Fouts D."/>
            <person name="Sutton G."/>
        </authorList>
    </citation>
    <scope>NUCLEOTIDE SEQUENCE [LARGE SCALE GENOMIC DNA]</scope>
    <source>
        <strain evidence="1 2">AU3578</strain>
    </source>
</reference>
<accession>A0AA45BCC5</accession>
<evidence type="ECO:0000313" key="1">
    <source>
        <dbReference type="EMBL" id="PRH40438.1"/>
    </source>
</evidence>
<evidence type="ECO:0000313" key="2">
    <source>
        <dbReference type="Proteomes" id="UP000237632"/>
    </source>
</evidence>
<name>A0AA45BCC5_BURVI</name>
<dbReference type="InterPro" id="IPR009663">
    <property type="entry name" value="PAP_PilO"/>
</dbReference>
<proteinExistence type="predicted"/>
<organism evidence="1 2">
    <name type="scientific">Burkholderia vietnamiensis</name>
    <dbReference type="NCBI Taxonomy" id="60552"/>
    <lineage>
        <taxon>Bacteria</taxon>
        <taxon>Pseudomonadati</taxon>
        <taxon>Pseudomonadota</taxon>
        <taxon>Betaproteobacteria</taxon>
        <taxon>Burkholderiales</taxon>
        <taxon>Burkholderiaceae</taxon>
        <taxon>Burkholderia</taxon>
        <taxon>Burkholderia cepacia complex</taxon>
    </lineage>
</organism>